<feature type="domain" description="HTH cro/C1-type" evidence="2">
    <location>
        <begin position="5"/>
        <end position="59"/>
    </location>
</feature>
<dbReference type="PANTHER" id="PTHR46558:SF3">
    <property type="entry name" value="TRANSCRIPTIONAL REGULATOR"/>
    <property type="match status" value="1"/>
</dbReference>
<dbReference type="InterPro" id="IPR010982">
    <property type="entry name" value="Lambda_DNA-bd_dom_sf"/>
</dbReference>
<accession>A0A9D1WUG4</accession>
<reference evidence="3" key="2">
    <citation type="submission" date="2021-04" db="EMBL/GenBank/DDBJ databases">
        <authorList>
            <person name="Gilroy R."/>
        </authorList>
    </citation>
    <scope>NUCLEOTIDE SEQUENCE</scope>
    <source>
        <strain evidence="3">CHK191-13928</strain>
    </source>
</reference>
<dbReference type="AlphaFoldDB" id="A0A9D1WUG4"/>
<organism evidence="3 4">
    <name type="scientific">Candidatus Anaerostipes excrementavium</name>
    <dbReference type="NCBI Taxonomy" id="2838463"/>
    <lineage>
        <taxon>Bacteria</taxon>
        <taxon>Bacillati</taxon>
        <taxon>Bacillota</taxon>
        <taxon>Clostridia</taxon>
        <taxon>Lachnospirales</taxon>
        <taxon>Lachnospiraceae</taxon>
        <taxon>Anaerostipes</taxon>
    </lineage>
</organism>
<evidence type="ECO:0000259" key="2">
    <source>
        <dbReference type="PROSITE" id="PS50943"/>
    </source>
</evidence>
<evidence type="ECO:0000313" key="4">
    <source>
        <dbReference type="Proteomes" id="UP000886721"/>
    </source>
</evidence>
<gene>
    <name evidence="3" type="ORF">H9735_04385</name>
</gene>
<dbReference type="CDD" id="cd00093">
    <property type="entry name" value="HTH_XRE"/>
    <property type="match status" value="1"/>
</dbReference>
<dbReference type="GO" id="GO:0003677">
    <property type="term" value="F:DNA binding"/>
    <property type="evidence" value="ECO:0007669"/>
    <property type="project" value="UniProtKB-KW"/>
</dbReference>
<proteinExistence type="predicted"/>
<dbReference type="PANTHER" id="PTHR46558">
    <property type="entry name" value="TRACRIPTIONAL REGULATORY PROTEIN-RELATED-RELATED"/>
    <property type="match status" value="1"/>
</dbReference>
<dbReference type="PROSITE" id="PS50943">
    <property type="entry name" value="HTH_CROC1"/>
    <property type="match status" value="1"/>
</dbReference>
<dbReference type="Proteomes" id="UP000886721">
    <property type="component" value="Unassembled WGS sequence"/>
</dbReference>
<reference evidence="3" key="1">
    <citation type="journal article" date="2021" name="PeerJ">
        <title>Extensive microbial diversity within the chicken gut microbiome revealed by metagenomics and culture.</title>
        <authorList>
            <person name="Gilroy R."/>
            <person name="Ravi A."/>
            <person name="Getino M."/>
            <person name="Pursley I."/>
            <person name="Horton D.L."/>
            <person name="Alikhan N.F."/>
            <person name="Baker D."/>
            <person name="Gharbi K."/>
            <person name="Hall N."/>
            <person name="Watson M."/>
            <person name="Adriaenssens E.M."/>
            <person name="Foster-Nyarko E."/>
            <person name="Jarju S."/>
            <person name="Secka A."/>
            <person name="Antonio M."/>
            <person name="Oren A."/>
            <person name="Chaudhuri R.R."/>
            <person name="La Ragione R."/>
            <person name="Hildebrand F."/>
            <person name="Pallen M.J."/>
        </authorList>
    </citation>
    <scope>NUCLEOTIDE SEQUENCE</scope>
    <source>
        <strain evidence="3">CHK191-13928</strain>
    </source>
</reference>
<dbReference type="InterPro" id="IPR001387">
    <property type="entry name" value="Cro/C1-type_HTH"/>
</dbReference>
<evidence type="ECO:0000256" key="1">
    <source>
        <dbReference type="ARBA" id="ARBA00023125"/>
    </source>
</evidence>
<name>A0A9D1WUG4_9FIRM</name>
<comment type="caution">
    <text evidence="3">The sequence shown here is derived from an EMBL/GenBank/DDBJ whole genome shotgun (WGS) entry which is preliminary data.</text>
</comment>
<evidence type="ECO:0000313" key="3">
    <source>
        <dbReference type="EMBL" id="HIX67352.1"/>
    </source>
</evidence>
<dbReference type="Pfam" id="PF01381">
    <property type="entry name" value="HTH_3"/>
    <property type="match status" value="1"/>
</dbReference>
<dbReference type="Gene3D" id="1.10.260.40">
    <property type="entry name" value="lambda repressor-like DNA-binding domains"/>
    <property type="match status" value="1"/>
</dbReference>
<dbReference type="SMART" id="SM00530">
    <property type="entry name" value="HTH_XRE"/>
    <property type="match status" value="1"/>
</dbReference>
<keyword evidence="1" id="KW-0238">DNA-binding</keyword>
<dbReference type="EMBL" id="DXEM01000014">
    <property type="protein sequence ID" value="HIX67352.1"/>
    <property type="molecule type" value="Genomic_DNA"/>
</dbReference>
<protein>
    <submittedName>
        <fullName evidence="3">Helix-turn-helix domain-containing protein</fullName>
    </submittedName>
</protein>
<sequence>MQISIKGARAEKGMTQKEVGIIMGVTPETISNWERGITAPSAPQLIKLCGVYGVNLSDIYLDKKLAKS</sequence>
<dbReference type="SUPFAM" id="SSF47413">
    <property type="entry name" value="lambda repressor-like DNA-binding domains"/>
    <property type="match status" value="1"/>
</dbReference>